<dbReference type="AlphaFoldDB" id="Q729J3"/>
<name>Q729J3_NITV2</name>
<organism evidence="2 3">
    <name type="scientific">Nitratidesulfovibrio vulgaris (strain ATCC 29579 / DSM 644 / CCUG 34227 / NCIMB 8303 / VKM B-1760 / Hildenborough)</name>
    <name type="common">Desulfovibrio vulgaris</name>
    <dbReference type="NCBI Taxonomy" id="882"/>
    <lineage>
        <taxon>Bacteria</taxon>
        <taxon>Pseudomonadati</taxon>
        <taxon>Thermodesulfobacteriota</taxon>
        <taxon>Desulfovibrionia</taxon>
        <taxon>Desulfovibrionales</taxon>
        <taxon>Desulfovibrionaceae</taxon>
        <taxon>Nitratidesulfovibrio</taxon>
    </lineage>
</organism>
<dbReference type="CDD" id="cd00077">
    <property type="entry name" value="HDc"/>
    <property type="match status" value="1"/>
</dbReference>
<dbReference type="eggNOG" id="COG1639">
    <property type="taxonomic scope" value="Bacteria"/>
</dbReference>
<dbReference type="Pfam" id="PF08668">
    <property type="entry name" value="HDOD"/>
    <property type="match status" value="1"/>
</dbReference>
<proteinExistence type="predicted"/>
<evidence type="ECO:0000313" key="2">
    <source>
        <dbReference type="EMBL" id="AAS96830.1"/>
    </source>
</evidence>
<dbReference type="InterPro" id="IPR052340">
    <property type="entry name" value="RNase_Y/CdgJ"/>
</dbReference>
<dbReference type="Gene3D" id="1.10.3210.10">
    <property type="entry name" value="Hypothetical protein af1432"/>
    <property type="match status" value="1"/>
</dbReference>
<dbReference type="HOGENOM" id="CLU_048246_4_2_7"/>
<dbReference type="PaxDb" id="882-DVU_2357"/>
<dbReference type="SUPFAM" id="SSF109604">
    <property type="entry name" value="HD-domain/PDEase-like"/>
    <property type="match status" value="1"/>
</dbReference>
<dbReference type="EMBL" id="AE017285">
    <property type="protein sequence ID" value="AAS96830.1"/>
    <property type="molecule type" value="Genomic_DNA"/>
</dbReference>
<evidence type="ECO:0000313" key="3">
    <source>
        <dbReference type="Proteomes" id="UP000002194"/>
    </source>
</evidence>
<gene>
    <name evidence="2" type="ordered locus">DVU_2357</name>
</gene>
<dbReference type="KEGG" id="dvu:DVU_2357"/>
<accession>Q729J3</accession>
<dbReference type="SMR" id="Q729J3"/>
<dbReference type="PhylomeDB" id="Q729J3"/>
<dbReference type="Proteomes" id="UP000002194">
    <property type="component" value="Chromosome"/>
</dbReference>
<evidence type="ECO:0000259" key="1">
    <source>
        <dbReference type="PROSITE" id="PS51833"/>
    </source>
</evidence>
<dbReference type="PANTHER" id="PTHR33525:SF3">
    <property type="entry name" value="RIBONUCLEASE Y"/>
    <property type="match status" value="1"/>
</dbReference>
<dbReference type="InterPro" id="IPR013976">
    <property type="entry name" value="HDOD"/>
</dbReference>
<dbReference type="InterPro" id="IPR003607">
    <property type="entry name" value="HD/PDEase_dom"/>
</dbReference>
<keyword evidence="3" id="KW-1185">Reference proteome</keyword>
<feature type="domain" description="HDOD" evidence="1">
    <location>
        <begin position="10"/>
        <end position="205"/>
    </location>
</feature>
<dbReference type="STRING" id="882.DVU_2357"/>
<protein>
    <submittedName>
        <fullName evidence="2">HD domain protein</fullName>
    </submittedName>
</protein>
<dbReference type="EnsemblBacteria" id="AAS96830">
    <property type="protein sequence ID" value="AAS96830"/>
    <property type="gene ID" value="DVU_2357"/>
</dbReference>
<sequence>MPLDVDHLRIPALPQLFMELQNALGQPHVSYERIAAIVSKDPRLTASLLKLVNSPHFGFSTPIETVSRAVAASGIRRVSALALGTFVLGLYRERPPLVVDIQGFWLHSVGCGIAARLLAQRLGRSDPERFFVAGLLHDMGWLALCSAAPDRAERIVRRIQSTGCSCEEAERLELGTTHAELGATVLKTWNLPAFLIDVVRSHHAPLATVGDNPPVDGALEVHIADAVVKGMGIGGALDARIAPLDLDAVDTLGLSGHDIAAMTNGLVEQSQALSRLLQGD</sequence>
<dbReference type="PANTHER" id="PTHR33525">
    <property type="match status" value="1"/>
</dbReference>
<reference evidence="2 3" key="1">
    <citation type="journal article" date="2004" name="Nat. Biotechnol.">
        <title>The genome sequence of the anaerobic, sulfate-reducing bacterium Desulfovibrio vulgaris Hildenborough.</title>
        <authorList>
            <person name="Heidelberg J.F."/>
            <person name="Seshadri R."/>
            <person name="Haveman S.A."/>
            <person name="Hemme C.L."/>
            <person name="Paulsen I.T."/>
            <person name="Kolonay J.F."/>
            <person name="Eisen J.A."/>
            <person name="Ward N."/>
            <person name="Methe B."/>
            <person name="Brinkac L.M."/>
            <person name="Daugherty S.C."/>
            <person name="Deboy R.T."/>
            <person name="Dodson R.J."/>
            <person name="Durkin A.S."/>
            <person name="Madupu R."/>
            <person name="Nelson W.C."/>
            <person name="Sullivan S.A."/>
            <person name="Fouts D."/>
            <person name="Haft D.H."/>
            <person name="Selengut J."/>
            <person name="Peterson J.D."/>
            <person name="Davidsen T.M."/>
            <person name="Zafar N."/>
            <person name="Zhou L."/>
            <person name="Radune D."/>
            <person name="Dimitrov G."/>
            <person name="Hance M."/>
            <person name="Tran K."/>
            <person name="Khouri H."/>
            <person name="Gill J."/>
            <person name="Utterback T.R."/>
            <person name="Feldblyum T.V."/>
            <person name="Wall J.D."/>
            <person name="Voordouw G."/>
            <person name="Fraser C.M."/>
        </authorList>
    </citation>
    <scope>NUCLEOTIDE SEQUENCE [LARGE SCALE GENOMIC DNA]</scope>
    <source>
        <strain evidence="3">ATCC 29579 / DSM 644 / NCIMB 8303 / VKM B-1760 / Hildenborough</strain>
    </source>
</reference>
<dbReference type="PROSITE" id="PS51833">
    <property type="entry name" value="HDOD"/>
    <property type="match status" value="1"/>
</dbReference>